<dbReference type="Proteomes" id="UP000443090">
    <property type="component" value="Unassembled WGS sequence"/>
</dbReference>
<comment type="caution">
    <text evidence="9">The sequence shown here is derived from an EMBL/GenBank/DDBJ whole genome shotgun (WGS) entry which is preliminary data.</text>
</comment>
<dbReference type="GO" id="GO:0003676">
    <property type="term" value="F:nucleic acid binding"/>
    <property type="evidence" value="ECO:0007669"/>
    <property type="project" value="InterPro"/>
</dbReference>
<evidence type="ECO:0000256" key="4">
    <source>
        <dbReference type="ARBA" id="ARBA00022840"/>
    </source>
</evidence>
<gene>
    <name evidence="9" type="primary">POLQ</name>
    <name evidence="9" type="ORF">LOCC1_G000735</name>
</gene>
<evidence type="ECO:0000313" key="9">
    <source>
        <dbReference type="EMBL" id="TVY48952.1"/>
    </source>
</evidence>
<keyword evidence="3" id="KW-0347">Helicase</keyword>
<dbReference type="PROSITE" id="PS51192">
    <property type="entry name" value="HELICASE_ATP_BIND_1"/>
    <property type="match status" value="1"/>
</dbReference>
<evidence type="ECO:0000256" key="5">
    <source>
        <dbReference type="ARBA" id="ARBA00048988"/>
    </source>
</evidence>
<dbReference type="InterPro" id="IPR036390">
    <property type="entry name" value="WH_DNA-bd_sf"/>
</dbReference>
<feature type="domain" description="Helicase C-terminal" evidence="8">
    <location>
        <begin position="436"/>
        <end position="611"/>
    </location>
</feature>
<keyword evidence="4" id="KW-0067">ATP-binding</keyword>
<dbReference type="GO" id="GO:0016787">
    <property type="term" value="F:hydrolase activity"/>
    <property type="evidence" value="ECO:0007669"/>
    <property type="project" value="UniProtKB-KW"/>
</dbReference>
<evidence type="ECO:0000259" key="7">
    <source>
        <dbReference type="PROSITE" id="PS51192"/>
    </source>
</evidence>
<evidence type="ECO:0000256" key="3">
    <source>
        <dbReference type="ARBA" id="ARBA00022806"/>
    </source>
</evidence>
<feature type="domain" description="Helicase ATP-binding" evidence="7">
    <location>
        <begin position="199"/>
        <end position="374"/>
    </location>
</feature>
<dbReference type="InterPro" id="IPR046931">
    <property type="entry name" value="HTH_61"/>
</dbReference>
<evidence type="ECO:0000256" key="1">
    <source>
        <dbReference type="ARBA" id="ARBA00022741"/>
    </source>
</evidence>
<dbReference type="InterPro" id="IPR050474">
    <property type="entry name" value="Hel308_SKI2-like"/>
</dbReference>
<keyword evidence="1" id="KW-0547">Nucleotide-binding</keyword>
<dbReference type="OrthoDB" id="2320933at2759"/>
<evidence type="ECO:0000256" key="6">
    <source>
        <dbReference type="SAM" id="MobiDB-lite"/>
    </source>
</evidence>
<dbReference type="InterPro" id="IPR057220">
    <property type="entry name" value="DUF7898"/>
</dbReference>
<accession>A0A8H8S635</accession>
<sequence>MDANKTSNIYHQTTVDVARTTHTTATHIGRKRTFDESHGRQNADISNHGGFQRPTLQPRCFEALKASEIQDVCDRGQSEYTQRRGLALTPTPTSNPLLDLSHPAYGLPTQLVRNFADHGVKSIYPWQSECLLHSGALGGERNLVYTAPTGVSLMVAIFSFSLCSGLLSQKYVQYCTTYNPPDFPKYAALTLYFALLQGGKSLVADILMLRKVLQNPGQKALLVLPYVALVQEKLRWLRQIVDGIIKTPSNSSRIEKVQSWRKRGDEDTLRVVGLFGGSKSKAAWADIDIAVCTIEKANSLVNTAIEEHTIGMLGAVIIDELHMIDDESRGYILELMATKFLSLEQNVQLIGMSATLNNAGLLAQWLNGARFYISRYRPVPIEEHLVFDNSVYQAATSSRFYKTATQLNAQTQLSSQVKPEPVRIIHPSQYKEFGDPLINAVVSLASETARAGYGALVLPRPEEVDTTTMEKRLELLNDLRSTSTGLDATLEKTVLVGVAFHHAGLTAEERDLIATAYDLGVVKVIVATCSLAAGINLPARRVILHGARMGAEFVGPSMLRQMRGRAGRKGKDDIGETYLCCKKADLEAVAELMEAGIPNVESCLLPGKRGIKRALLEVIAIKLATCDESVNDYMRKTLLYHSVDSEELRVTISSTLDDLSESCLVEITDNSTYTATTLGEAVVASSLTPEDGLFVHRELLKALQGFAMDSDIHALYTFTPVQTTQGNINWQIFRQEVERLDESNMRALQLVGLKPMLINKMAHGGSMKESTPEELEIVRVYKRFYSALQLRDLCNEMPIHAVARKYDIPRGIVQNLAQTCHGFAAGIIKFCQRMGWGALAAVLDHYSDRLRAGAKSDLLALAEITYIKSRTARVFWENGYRTVAAVATADPKDLLPVFLMAQPRKPNKLPSEEDKYIEKLRGKVAIVSNSANKLWERQMQQEFDEED</sequence>
<comment type="catalytic activity">
    <reaction evidence="5">
        <text>ATP + H2O = ADP + phosphate + H(+)</text>
        <dbReference type="Rhea" id="RHEA:13065"/>
        <dbReference type="ChEBI" id="CHEBI:15377"/>
        <dbReference type="ChEBI" id="CHEBI:15378"/>
        <dbReference type="ChEBI" id="CHEBI:30616"/>
        <dbReference type="ChEBI" id="CHEBI:43474"/>
        <dbReference type="ChEBI" id="CHEBI:456216"/>
        <dbReference type="EC" id="5.6.2.4"/>
    </reaction>
</comment>
<organism evidence="9 10">
    <name type="scientific">Lachnellula occidentalis</name>
    <dbReference type="NCBI Taxonomy" id="215460"/>
    <lineage>
        <taxon>Eukaryota</taxon>
        <taxon>Fungi</taxon>
        <taxon>Dikarya</taxon>
        <taxon>Ascomycota</taxon>
        <taxon>Pezizomycotina</taxon>
        <taxon>Leotiomycetes</taxon>
        <taxon>Helotiales</taxon>
        <taxon>Lachnaceae</taxon>
        <taxon>Lachnellula</taxon>
    </lineage>
</organism>
<dbReference type="Pfam" id="PF20470">
    <property type="entry name" value="HTH_61"/>
    <property type="match status" value="1"/>
</dbReference>
<dbReference type="InterPro" id="IPR027417">
    <property type="entry name" value="P-loop_NTPase"/>
</dbReference>
<name>A0A8H8S635_9HELO</name>
<evidence type="ECO:0000256" key="2">
    <source>
        <dbReference type="ARBA" id="ARBA00022801"/>
    </source>
</evidence>
<dbReference type="GO" id="GO:0043138">
    <property type="term" value="F:3'-5' DNA helicase activity"/>
    <property type="evidence" value="ECO:0007669"/>
    <property type="project" value="UniProtKB-EC"/>
</dbReference>
<dbReference type="PANTHER" id="PTHR47961:SF6">
    <property type="entry name" value="DNA-DIRECTED DNA POLYMERASE"/>
    <property type="match status" value="1"/>
</dbReference>
<dbReference type="PANTHER" id="PTHR47961">
    <property type="entry name" value="DNA POLYMERASE THETA, PUTATIVE (AFU_ORTHOLOGUE AFUA_1G05260)-RELATED"/>
    <property type="match status" value="1"/>
</dbReference>
<dbReference type="AlphaFoldDB" id="A0A8H8S635"/>
<feature type="compositionally biased region" description="Basic and acidic residues" evidence="6">
    <location>
        <begin position="32"/>
        <end position="41"/>
    </location>
</feature>
<dbReference type="SUPFAM" id="SSF52540">
    <property type="entry name" value="P-loop containing nucleoside triphosphate hydrolases"/>
    <property type="match status" value="1"/>
</dbReference>
<reference evidence="9 10" key="1">
    <citation type="submission" date="2018-05" db="EMBL/GenBank/DDBJ databases">
        <title>Genome sequencing and assembly of the regulated plant pathogen Lachnellula willkommii and related sister species for the development of diagnostic species identification markers.</title>
        <authorList>
            <person name="Giroux E."/>
            <person name="Bilodeau G."/>
        </authorList>
    </citation>
    <scope>NUCLEOTIDE SEQUENCE [LARGE SCALE GENOMIC DNA]</scope>
    <source>
        <strain evidence="9 10">CBS 160.35</strain>
    </source>
</reference>
<dbReference type="SMART" id="SM00490">
    <property type="entry name" value="HELICc"/>
    <property type="match status" value="1"/>
</dbReference>
<dbReference type="CDD" id="cd18026">
    <property type="entry name" value="DEXHc_POLQ-like"/>
    <property type="match status" value="1"/>
</dbReference>
<dbReference type="InterPro" id="IPR001650">
    <property type="entry name" value="Helicase_C-like"/>
</dbReference>
<dbReference type="Pfam" id="PF00271">
    <property type="entry name" value="Helicase_C"/>
    <property type="match status" value="1"/>
</dbReference>
<keyword evidence="2" id="KW-0378">Hydrolase</keyword>
<dbReference type="PROSITE" id="PS51194">
    <property type="entry name" value="HELICASE_CTER"/>
    <property type="match status" value="1"/>
</dbReference>
<dbReference type="SMART" id="SM00487">
    <property type="entry name" value="DEXDc"/>
    <property type="match status" value="1"/>
</dbReference>
<dbReference type="InterPro" id="IPR011545">
    <property type="entry name" value="DEAD/DEAH_box_helicase_dom"/>
</dbReference>
<keyword evidence="10" id="KW-1185">Reference proteome</keyword>
<dbReference type="SUPFAM" id="SSF158702">
    <property type="entry name" value="Sec63 N-terminal domain-like"/>
    <property type="match status" value="1"/>
</dbReference>
<dbReference type="FunFam" id="1.10.3380.20:FF:000005">
    <property type="entry name" value="DNA-directed DNA polymerase theta, putative"/>
    <property type="match status" value="1"/>
</dbReference>
<dbReference type="SUPFAM" id="SSF46785">
    <property type="entry name" value="Winged helix' DNA-binding domain"/>
    <property type="match status" value="1"/>
</dbReference>
<dbReference type="EMBL" id="QGMI01000026">
    <property type="protein sequence ID" value="TVY48952.1"/>
    <property type="molecule type" value="Genomic_DNA"/>
</dbReference>
<dbReference type="Pfam" id="PF21099">
    <property type="entry name" value="POLQ_helical"/>
    <property type="match status" value="1"/>
</dbReference>
<evidence type="ECO:0000259" key="8">
    <source>
        <dbReference type="PROSITE" id="PS51194"/>
    </source>
</evidence>
<feature type="region of interest" description="Disordered" evidence="6">
    <location>
        <begin position="32"/>
        <end position="52"/>
    </location>
</feature>
<dbReference type="Gene3D" id="1.10.3380.20">
    <property type="match status" value="1"/>
</dbReference>
<dbReference type="GO" id="GO:0005524">
    <property type="term" value="F:ATP binding"/>
    <property type="evidence" value="ECO:0007669"/>
    <property type="project" value="UniProtKB-KW"/>
</dbReference>
<dbReference type="InterPro" id="IPR048960">
    <property type="entry name" value="POLQ-like_helical"/>
</dbReference>
<proteinExistence type="predicted"/>
<protein>
    <submittedName>
        <fullName evidence="9">DNA polymerase theta</fullName>
    </submittedName>
</protein>
<dbReference type="Gene3D" id="3.40.50.300">
    <property type="entry name" value="P-loop containing nucleotide triphosphate hydrolases"/>
    <property type="match status" value="2"/>
</dbReference>
<dbReference type="InterPro" id="IPR014001">
    <property type="entry name" value="Helicase_ATP-bd"/>
</dbReference>
<dbReference type="Pfam" id="PF25453">
    <property type="entry name" value="DUF7898"/>
    <property type="match status" value="1"/>
</dbReference>
<evidence type="ECO:0000313" key="10">
    <source>
        <dbReference type="Proteomes" id="UP000443090"/>
    </source>
</evidence>
<dbReference type="Pfam" id="PF00270">
    <property type="entry name" value="DEAD"/>
    <property type="match status" value="1"/>
</dbReference>